<gene>
    <name evidence="2" type="ORF">OXX778_LOCUS19096</name>
</gene>
<feature type="region of interest" description="Disordered" evidence="1">
    <location>
        <begin position="200"/>
        <end position="229"/>
    </location>
</feature>
<proteinExistence type="predicted"/>
<evidence type="ECO:0000313" key="2">
    <source>
        <dbReference type="EMBL" id="CAF1056928.1"/>
    </source>
</evidence>
<evidence type="ECO:0000313" key="3">
    <source>
        <dbReference type="Proteomes" id="UP000663879"/>
    </source>
</evidence>
<accession>A0A814L0I6</accession>
<dbReference type="PANTHER" id="PTHR46579">
    <property type="entry name" value="F5/8 TYPE C DOMAIN-CONTAINING PROTEIN-RELATED"/>
    <property type="match status" value="1"/>
</dbReference>
<dbReference type="Proteomes" id="UP000663879">
    <property type="component" value="Unassembled WGS sequence"/>
</dbReference>
<dbReference type="OrthoDB" id="10036512at2759"/>
<evidence type="ECO:0000256" key="1">
    <source>
        <dbReference type="SAM" id="MobiDB-lite"/>
    </source>
</evidence>
<comment type="caution">
    <text evidence="2">The sequence shown here is derived from an EMBL/GenBank/DDBJ whole genome shotgun (WGS) entry which is preliminary data.</text>
</comment>
<keyword evidence="3" id="KW-1185">Reference proteome</keyword>
<reference evidence="2" key="1">
    <citation type="submission" date="2021-02" db="EMBL/GenBank/DDBJ databases">
        <authorList>
            <person name="Nowell W R."/>
        </authorList>
    </citation>
    <scope>NUCLEOTIDE SEQUENCE</scope>
    <source>
        <strain evidence="2">Ploen Becks lab</strain>
    </source>
</reference>
<feature type="non-terminal residue" evidence="2">
    <location>
        <position position="1"/>
    </location>
</feature>
<dbReference type="PANTHER" id="PTHR46579:SF1">
    <property type="entry name" value="F5_8 TYPE C DOMAIN-CONTAINING PROTEIN"/>
    <property type="match status" value="1"/>
</dbReference>
<dbReference type="EMBL" id="CAJNOC010005608">
    <property type="protein sequence ID" value="CAF1056928.1"/>
    <property type="molecule type" value="Genomic_DNA"/>
</dbReference>
<protein>
    <submittedName>
        <fullName evidence="2">Uncharacterized protein</fullName>
    </submittedName>
</protein>
<feature type="compositionally biased region" description="Polar residues" evidence="1">
    <location>
        <begin position="208"/>
        <end position="229"/>
    </location>
</feature>
<name>A0A814L0I6_9BILA</name>
<organism evidence="2 3">
    <name type="scientific">Brachionus calyciflorus</name>
    <dbReference type="NCBI Taxonomy" id="104777"/>
    <lineage>
        <taxon>Eukaryota</taxon>
        <taxon>Metazoa</taxon>
        <taxon>Spiralia</taxon>
        <taxon>Gnathifera</taxon>
        <taxon>Rotifera</taxon>
        <taxon>Eurotatoria</taxon>
        <taxon>Monogononta</taxon>
        <taxon>Pseudotrocha</taxon>
        <taxon>Ploima</taxon>
        <taxon>Brachionidae</taxon>
        <taxon>Brachionus</taxon>
    </lineage>
</organism>
<sequence length="302" mass="35127">KEIPEIDILLTDIKYPHYMNRKFNKILIDLKYKSSELKLFVFYLAVPILIDILPDDFWFMLCCYVFSIRTFYEPIKNIDDLNYAKILYEKYFSLLDCFFSKSAYLGTTHAHLHLFEQVYLHGPLQCHSSFCFEGSLFNLKNLLTGTRGFTNQMVKRIFLIKNLSFQKKCDKKGGKIGSTNSFFTSESEYDVDDTEKRIAVPGKDQVSSKKTPSPQISDDLPKTSSSDSNAVEYVETEQSSSKFMPEQNSVSLFKLFQDVQEIKDEMKEHRKILNEIVKLLKGSKSSQEEWPTEIVRKKLVIL</sequence>
<dbReference type="AlphaFoldDB" id="A0A814L0I6"/>